<dbReference type="CDD" id="cd06464">
    <property type="entry name" value="ACD_sHsps-like"/>
    <property type="match status" value="1"/>
</dbReference>
<dbReference type="AlphaFoldDB" id="A0A2S0HSQ9"/>
<gene>
    <name evidence="4" type="ORF">C5O00_00350</name>
</gene>
<dbReference type="KEGG" id="aue:C5O00_00350"/>
<evidence type="ECO:0000259" key="3">
    <source>
        <dbReference type="PROSITE" id="PS01031"/>
    </source>
</evidence>
<sequence length="146" mass="16897">MSLIKFRRRLPLIDRGIPTWFETGDLFDDELFENGKSIPPMNVKESDSSYDIELAIPGFSKDEIEVSLENDVLHASASKEKESVEEDVEGYTRKEFNYNSFDRRIKVPNTVNQDKEVKATYNNGVLYLQLTKDEVAKDRSKKIEIE</sequence>
<dbReference type="EMBL" id="CP027062">
    <property type="protein sequence ID" value="AVI49696.1"/>
    <property type="molecule type" value="Genomic_DNA"/>
</dbReference>
<evidence type="ECO:0000256" key="1">
    <source>
        <dbReference type="PROSITE-ProRule" id="PRU00285"/>
    </source>
</evidence>
<keyword evidence="5" id="KW-1185">Reference proteome</keyword>
<dbReference type="InterPro" id="IPR031107">
    <property type="entry name" value="Small_HSP"/>
</dbReference>
<dbReference type="InterPro" id="IPR008978">
    <property type="entry name" value="HSP20-like_chaperone"/>
</dbReference>
<dbReference type="Pfam" id="PF00011">
    <property type="entry name" value="HSP20"/>
    <property type="match status" value="1"/>
</dbReference>
<feature type="domain" description="SHSP" evidence="3">
    <location>
        <begin position="32"/>
        <end position="146"/>
    </location>
</feature>
<organism evidence="4 5">
    <name type="scientific">Pukyongia salina</name>
    <dbReference type="NCBI Taxonomy" id="2094025"/>
    <lineage>
        <taxon>Bacteria</taxon>
        <taxon>Pseudomonadati</taxon>
        <taxon>Bacteroidota</taxon>
        <taxon>Flavobacteriia</taxon>
        <taxon>Flavobacteriales</taxon>
        <taxon>Flavobacteriaceae</taxon>
        <taxon>Pukyongia</taxon>
    </lineage>
</organism>
<dbReference type="OrthoDB" id="9814487at2"/>
<comment type="similarity">
    <text evidence="1 2">Belongs to the small heat shock protein (HSP20) family.</text>
</comment>
<evidence type="ECO:0000313" key="5">
    <source>
        <dbReference type="Proteomes" id="UP000238442"/>
    </source>
</evidence>
<dbReference type="Gene3D" id="2.60.40.790">
    <property type="match status" value="1"/>
</dbReference>
<proteinExistence type="inferred from homology"/>
<protein>
    <submittedName>
        <fullName evidence="4">Heat-shock protein</fullName>
    </submittedName>
</protein>
<dbReference type="Proteomes" id="UP000238442">
    <property type="component" value="Chromosome"/>
</dbReference>
<dbReference type="PROSITE" id="PS01031">
    <property type="entry name" value="SHSP"/>
    <property type="match status" value="1"/>
</dbReference>
<dbReference type="PANTHER" id="PTHR11527">
    <property type="entry name" value="HEAT-SHOCK PROTEIN 20 FAMILY MEMBER"/>
    <property type="match status" value="1"/>
</dbReference>
<name>A0A2S0HSQ9_9FLAO</name>
<evidence type="ECO:0000313" key="4">
    <source>
        <dbReference type="EMBL" id="AVI49696.1"/>
    </source>
</evidence>
<reference evidence="4 5" key="1">
    <citation type="submission" date="2018-02" db="EMBL/GenBank/DDBJ databases">
        <title>Genomic analysis of the strain RR4-38 isolated from a seawater recirculating aquaculture system.</title>
        <authorList>
            <person name="Kim Y.-S."/>
            <person name="Jang Y.H."/>
            <person name="Kim K.-H."/>
        </authorList>
    </citation>
    <scope>NUCLEOTIDE SEQUENCE [LARGE SCALE GENOMIC DNA]</scope>
    <source>
        <strain evidence="4 5">RR4-38</strain>
    </source>
</reference>
<accession>A0A2S0HSQ9</accession>
<dbReference type="RefSeq" id="WP_105213907.1">
    <property type="nucleotide sequence ID" value="NZ_CP027062.1"/>
</dbReference>
<dbReference type="SUPFAM" id="SSF49764">
    <property type="entry name" value="HSP20-like chaperones"/>
    <property type="match status" value="1"/>
</dbReference>
<dbReference type="InterPro" id="IPR002068">
    <property type="entry name" value="A-crystallin/Hsp20_dom"/>
</dbReference>
<evidence type="ECO:0000256" key="2">
    <source>
        <dbReference type="RuleBase" id="RU003616"/>
    </source>
</evidence>